<evidence type="ECO:0000313" key="3">
    <source>
        <dbReference type="Proteomes" id="UP000031443"/>
    </source>
</evidence>
<keyword evidence="3" id="KW-1185">Reference proteome</keyword>
<proteinExistence type="predicted"/>
<protein>
    <submittedName>
        <fullName evidence="2">Uncharacterized protein</fullName>
    </submittedName>
</protein>
<evidence type="ECO:0000256" key="1">
    <source>
        <dbReference type="SAM" id="MobiDB-lite"/>
    </source>
</evidence>
<feature type="region of interest" description="Disordered" evidence="1">
    <location>
        <begin position="1"/>
        <end position="39"/>
    </location>
</feature>
<sequence length="99" mass="11413">MPEEETFEEQEAREDKEMTPLTPISSSSSDQAVMSPPPSMVDDLRQFQEMKWIADMLQILIEKVQESHHNLLDILHTSTSMKIAMLVNEALMEHAKTVW</sequence>
<gene>
    <name evidence="2" type="ORF">UY3_02338</name>
</gene>
<feature type="compositionally biased region" description="Polar residues" evidence="1">
    <location>
        <begin position="22"/>
        <end position="32"/>
    </location>
</feature>
<dbReference type="EMBL" id="KB511953">
    <property type="protein sequence ID" value="EMP40438.1"/>
    <property type="molecule type" value="Genomic_DNA"/>
</dbReference>
<name>M7C7C9_CHEMY</name>
<evidence type="ECO:0000313" key="2">
    <source>
        <dbReference type="EMBL" id="EMP40438.1"/>
    </source>
</evidence>
<dbReference type="AlphaFoldDB" id="M7C7C9"/>
<organism evidence="2 3">
    <name type="scientific">Chelonia mydas</name>
    <name type="common">Green sea-turtle</name>
    <name type="synonym">Chelonia agassizi</name>
    <dbReference type="NCBI Taxonomy" id="8469"/>
    <lineage>
        <taxon>Eukaryota</taxon>
        <taxon>Metazoa</taxon>
        <taxon>Chordata</taxon>
        <taxon>Craniata</taxon>
        <taxon>Vertebrata</taxon>
        <taxon>Euteleostomi</taxon>
        <taxon>Archelosauria</taxon>
        <taxon>Testudinata</taxon>
        <taxon>Testudines</taxon>
        <taxon>Cryptodira</taxon>
        <taxon>Durocryptodira</taxon>
        <taxon>Americhelydia</taxon>
        <taxon>Chelonioidea</taxon>
        <taxon>Cheloniidae</taxon>
        <taxon>Chelonia</taxon>
    </lineage>
</organism>
<dbReference type="Proteomes" id="UP000031443">
    <property type="component" value="Unassembled WGS sequence"/>
</dbReference>
<accession>M7C7C9</accession>
<reference evidence="3" key="1">
    <citation type="journal article" date="2013" name="Nat. Genet.">
        <title>The draft genomes of soft-shell turtle and green sea turtle yield insights into the development and evolution of the turtle-specific body plan.</title>
        <authorList>
            <person name="Wang Z."/>
            <person name="Pascual-Anaya J."/>
            <person name="Zadissa A."/>
            <person name="Li W."/>
            <person name="Niimura Y."/>
            <person name="Huang Z."/>
            <person name="Li C."/>
            <person name="White S."/>
            <person name="Xiong Z."/>
            <person name="Fang D."/>
            <person name="Wang B."/>
            <person name="Ming Y."/>
            <person name="Chen Y."/>
            <person name="Zheng Y."/>
            <person name="Kuraku S."/>
            <person name="Pignatelli M."/>
            <person name="Herrero J."/>
            <person name="Beal K."/>
            <person name="Nozawa M."/>
            <person name="Li Q."/>
            <person name="Wang J."/>
            <person name="Zhang H."/>
            <person name="Yu L."/>
            <person name="Shigenobu S."/>
            <person name="Wang J."/>
            <person name="Liu J."/>
            <person name="Flicek P."/>
            <person name="Searle S."/>
            <person name="Wang J."/>
            <person name="Kuratani S."/>
            <person name="Yin Y."/>
            <person name="Aken B."/>
            <person name="Zhang G."/>
            <person name="Irie N."/>
        </authorList>
    </citation>
    <scope>NUCLEOTIDE SEQUENCE [LARGE SCALE GENOMIC DNA]</scope>
</reference>
<feature type="compositionally biased region" description="Acidic residues" evidence="1">
    <location>
        <begin position="1"/>
        <end position="12"/>
    </location>
</feature>